<dbReference type="Gene3D" id="1.10.30.10">
    <property type="entry name" value="High mobility group box domain"/>
    <property type="match status" value="1"/>
</dbReference>
<reference evidence="3" key="1">
    <citation type="submission" date="2022-07" db="EMBL/GenBank/DDBJ databases">
        <title>Genome Sequence of Physisporinus lineatus.</title>
        <authorList>
            <person name="Buettner E."/>
        </authorList>
    </citation>
    <scope>NUCLEOTIDE SEQUENCE</scope>
    <source>
        <strain evidence="3">VT162</strain>
    </source>
</reference>
<dbReference type="InterPro" id="IPR036910">
    <property type="entry name" value="HMG_box_dom_sf"/>
</dbReference>
<evidence type="ECO:0000256" key="1">
    <source>
        <dbReference type="PROSITE-ProRule" id="PRU00267"/>
    </source>
</evidence>
<dbReference type="Pfam" id="PF00505">
    <property type="entry name" value="HMG_box"/>
    <property type="match status" value="1"/>
</dbReference>
<dbReference type="SUPFAM" id="SSF47095">
    <property type="entry name" value="HMG-box"/>
    <property type="match status" value="1"/>
</dbReference>
<dbReference type="EMBL" id="JANAWD010000159">
    <property type="protein sequence ID" value="KAJ3485256.1"/>
    <property type="molecule type" value="Genomic_DNA"/>
</dbReference>
<feature type="domain" description="HMG box" evidence="2">
    <location>
        <begin position="8"/>
        <end position="70"/>
    </location>
</feature>
<keyword evidence="1" id="KW-0238">DNA-binding</keyword>
<protein>
    <recommendedName>
        <fullName evidence="2">HMG box domain-containing protein</fullName>
    </recommendedName>
</protein>
<dbReference type="Proteomes" id="UP001212997">
    <property type="component" value="Unassembled WGS sequence"/>
</dbReference>
<evidence type="ECO:0000313" key="4">
    <source>
        <dbReference type="Proteomes" id="UP001212997"/>
    </source>
</evidence>
<dbReference type="InterPro" id="IPR009071">
    <property type="entry name" value="HMG_box_dom"/>
</dbReference>
<dbReference type="PROSITE" id="PS50118">
    <property type="entry name" value="HMG_BOX_2"/>
    <property type="match status" value="1"/>
</dbReference>
<dbReference type="AlphaFoldDB" id="A0AAD5V8Y7"/>
<gene>
    <name evidence="3" type="ORF">NLI96_g5093</name>
</gene>
<organism evidence="3 4">
    <name type="scientific">Meripilus lineatus</name>
    <dbReference type="NCBI Taxonomy" id="2056292"/>
    <lineage>
        <taxon>Eukaryota</taxon>
        <taxon>Fungi</taxon>
        <taxon>Dikarya</taxon>
        <taxon>Basidiomycota</taxon>
        <taxon>Agaricomycotina</taxon>
        <taxon>Agaricomycetes</taxon>
        <taxon>Polyporales</taxon>
        <taxon>Meripilaceae</taxon>
        <taxon>Meripilus</taxon>
    </lineage>
</organism>
<dbReference type="GO" id="GO:0005634">
    <property type="term" value="C:nucleus"/>
    <property type="evidence" value="ECO:0007669"/>
    <property type="project" value="UniProtKB-UniRule"/>
</dbReference>
<sequence>MAPEAPRRSRPLNAFFIFKKSWYNDLKLQDRGMVKNQRQFNAEAGRRWRAMSHAEQQPFYDQAIQYRNDHHICANGHGQQANYKGNGSGQLTGYDKRPVLLKLPPQLGAHLGSLSEDYMSWSYVVVLMIPSLHSDNGVHEFWPEADQDIHYYPLGGNGSVEV</sequence>
<evidence type="ECO:0000259" key="2">
    <source>
        <dbReference type="PROSITE" id="PS50118"/>
    </source>
</evidence>
<keyword evidence="1" id="KW-0539">Nucleus</keyword>
<accession>A0AAD5V8Y7</accession>
<keyword evidence="4" id="KW-1185">Reference proteome</keyword>
<evidence type="ECO:0000313" key="3">
    <source>
        <dbReference type="EMBL" id="KAJ3485256.1"/>
    </source>
</evidence>
<feature type="DNA-binding region" description="HMG box" evidence="1">
    <location>
        <begin position="8"/>
        <end position="70"/>
    </location>
</feature>
<name>A0AAD5V8Y7_9APHY</name>
<dbReference type="GO" id="GO:0003677">
    <property type="term" value="F:DNA binding"/>
    <property type="evidence" value="ECO:0007669"/>
    <property type="project" value="UniProtKB-UniRule"/>
</dbReference>
<comment type="caution">
    <text evidence="3">The sequence shown here is derived from an EMBL/GenBank/DDBJ whole genome shotgun (WGS) entry which is preliminary data.</text>
</comment>
<proteinExistence type="predicted"/>